<dbReference type="SUPFAM" id="SSF52540">
    <property type="entry name" value="P-loop containing nucleoside triphosphate hydrolases"/>
    <property type="match status" value="1"/>
</dbReference>
<keyword evidence="4 9" id="KW-0812">Transmembrane</keyword>
<feature type="transmembrane region" description="Helical" evidence="9">
    <location>
        <begin position="60"/>
        <end position="80"/>
    </location>
</feature>
<dbReference type="EMBL" id="FRCP01000013">
    <property type="protein sequence ID" value="SHM61046.1"/>
    <property type="molecule type" value="Genomic_DNA"/>
</dbReference>
<dbReference type="PROSITE" id="PS50893">
    <property type="entry name" value="ABC_TRANSPORTER_2"/>
    <property type="match status" value="1"/>
</dbReference>
<dbReference type="InterPro" id="IPR027417">
    <property type="entry name" value="P-loop_NTPase"/>
</dbReference>
<keyword evidence="13" id="KW-1185">Reference proteome</keyword>
<comment type="subcellular location">
    <subcellularLocation>
        <location evidence="1">Cell membrane</location>
        <topology evidence="1">Multi-pass membrane protein</topology>
    </subcellularLocation>
</comment>
<gene>
    <name evidence="12" type="ORF">SAMN02746066_02572</name>
</gene>
<feature type="transmembrane region" description="Helical" evidence="9">
    <location>
        <begin position="125"/>
        <end position="149"/>
    </location>
</feature>
<evidence type="ECO:0000256" key="1">
    <source>
        <dbReference type="ARBA" id="ARBA00004651"/>
    </source>
</evidence>
<dbReference type="Pfam" id="PF00664">
    <property type="entry name" value="ABC_membrane"/>
    <property type="match status" value="1"/>
</dbReference>
<dbReference type="CDD" id="cd18548">
    <property type="entry name" value="ABC_6TM_Tm287_like"/>
    <property type="match status" value="1"/>
</dbReference>
<evidence type="ECO:0000313" key="12">
    <source>
        <dbReference type="EMBL" id="SHM61046.1"/>
    </source>
</evidence>
<dbReference type="STRING" id="1120996.SAMN02746066_02572"/>
<evidence type="ECO:0000259" key="10">
    <source>
        <dbReference type="PROSITE" id="PS50893"/>
    </source>
</evidence>
<sequence>MKKLARYLKSFKKQVIIGPFFKLLEAIFELIVPLVMASIIDKGIANGDKSYVLKMGGVMILLGVLGLVFALICQYSAALASQGVGTKLRNDLFRHINSLSYKEIDELGTNSLITRITNDVNQIQLVVAMLIRLVIRAPFLVIGAAVMALMIDLKLGLIFIVVAPLVSAVLYFVMSRSVPFYKVRQTKLDEVSLITRENLSGARVIRAFSKQEHEKKRFNESSDEVADIAIRVGKLSAFLNPTTFIILNVAIIAIIWFGGFRVDNGSLTQGQIIAFVNYMTQISLALVVVANLVVIFTKGSASAARINEIFETESSVIEGNYASDAVDNNSNITNIGEAHNTTNSVPKIQFKDVSFSYHGNEEYSLEHLTVEIQRGETVGIIGGTGSGKTTLVNLLPRFYDTSKGSILIDGVDVKEYSLEALRKQFGIVPQKAALFGGTILENMRFAKEDATLEEIRKAAKIAQAEEFIESKPEGYNEVVSQGGKNLSGGQKQRLTIARALVGSPEVLILDDSASALDFATDAKLRKAIHENCEGMTVFIVSQRANSIKYADKIIVLDDGIVKGIGTHDELFDRCEVYREICLSQLSEEEVRR</sequence>
<keyword evidence="7 9" id="KW-1133">Transmembrane helix</keyword>
<evidence type="ECO:0000256" key="4">
    <source>
        <dbReference type="ARBA" id="ARBA00022692"/>
    </source>
</evidence>
<dbReference type="GO" id="GO:0016887">
    <property type="term" value="F:ATP hydrolysis activity"/>
    <property type="evidence" value="ECO:0007669"/>
    <property type="project" value="InterPro"/>
</dbReference>
<evidence type="ECO:0000259" key="11">
    <source>
        <dbReference type="PROSITE" id="PS50929"/>
    </source>
</evidence>
<dbReference type="RefSeq" id="WP_073288303.1">
    <property type="nucleotide sequence ID" value="NZ_FRCP01000013.1"/>
</dbReference>
<dbReference type="InterPro" id="IPR036640">
    <property type="entry name" value="ABC1_TM_sf"/>
</dbReference>
<feature type="transmembrane region" description="Helical" evidence="9">
    <location>
        <begin position="238"/>
        <end position="260"/>
    </location>
</feature>
<evidence type="ECO:0000256" key="7">
    <source>
        <dbReference type="ARBA" id="ARBA00022989"/>
    </source>
</evidence>
<feature type="transmembrane region" description="Helical" evidence="9">
    <location>
        <begin position="20"/>
        <end position="40"/>
    </location>
</feature>
<dbReference type="SUPFAM" id="SSF90123">
    <property type="entry name" value="ABC transporter transmembrane region"/>
    <property type="match status" value="1"/>
</dbReference>
<feature type="transmembrane region" description="Helical" evidence="9">
    <location>
        <begin position="155"/>
        <end position="174"/>
    </location>
</feature>
<feature type="domain" description="ABC transporter" evidence="10">
    <location>
        <begin position="348"/>
        <end position="583"/>
    </location>
</feature>
<keyword evidence="5" id="KW-0547">Nucleotide-binding</keyword>
<dbReference type="OrthoDB" id="9762778at2"/>
<evidence type="ECO:0000256" key="6">
    <source>
        <dbReference type="ARBA" id="ARBA00022840"/>
    </source>
</evidence>
<dbReference type="PROSITE" id="PS50929">
    <property type="entry name" value="ABC_TM1F"/>
    <property type="match status" value="1"/>
</dbReference>
<evidence type="ECO:0000256" key="2">
    <source>
        <dbReference type="ARBA" id="ARBA00022448"/>
    </source>
</evidence>
<dbReference type="Gene3D" id="1.20.1560.10">
    <property type="entry name" value="ABC transporter type 1, transmembrane domain"/>
    <property type="match status" value="1"/>
</dbReference>
<dbReference type="Gene3D" id="3.40.50.300">
    <property type="entry name" value="P-loop containing nucleotide triphosphate hydrolases"/>
    <property type="match status" value="1"/>
</dbReference>
<dbReference type="InterPro" id="IPR011527">
    <property type="entry name" value="ABC1_TM_dom"/>
</dbReference>
<evidence type="ECO:0000256" key="3">
    <source>
        <dbReference type="ARBA" id="ARBA00022475"/>
    </source>
</evidence>
<keyword evidence="6 12" id="KW-0067">ATP-binding</keyword>
<keyword evidence="8 9" id="KW-0472">Membrane</keyword>
<dbReference type="InterPro" id="IPR003593">
    <property type="entry name" value="AAA+_ATPase"/>
</dbReference>
<dbReference type="GO" id="GO:0005886">
    <property type="term" value="C:plasma membrane"/>
    <property type="evidence" value="ECO:0007669"/>
    <property type="project" value="UniProtKB-SubCell"/>
</dbReference>
<dbReference type="PROSITE" id="PS00211">
    <property type="entry name" value="ABC_TRANSPORTER_1"/>
    <property type="match status" value="1"/>
</dbReference>
<dbReference type="FunFam" id="3.40.50.300:FF:000221">
    <property type="entry name" value="Multidrug ABC transporter ATP-binding protein"/>
    <property type="match status" value="1"/>
</dbReference>
<accession>A0A1M7K716</accession>
<dbReference type="InterPro" id="IPR003439">
    <property type="entry name" value="ABC_transporter-like_ATP-bd"/>
</dbReference>
<dbReference type="PANTHER" id="PTHR43394">
    <property type="entry name" value="ATP-DEPENDENT PERMEASE MDL1, MITOCHONDRIAL"/>
    <property type="match status" value="1"/>
</dbReference>
<keyword evidence="2" id="KW-0813">Transport</keyword>
<feature type="transmembrane region" description="Helical" evidence="9">
    <location>
        <begin position="272"/>
        <end position="296"/>
    </location>
</feature>
<keyword evidence="3" id="KW-1003">Cell membrane</keyword>
<dbReference type="InterPro" id="IPR017871">
    <property type="entry name" value="ABC_transporter-like_CS"/>
</dbReference>
<dbReference type="InterPro" id="IPR039421">
    <property type="entry name" value="Type_1_exporter"/>
</dbReference>
<name>A0A1M7K716_9FIRM</name>
<evidence type="ECO:0000313" key="13">
    <source>
        <dbReference type="Proteomes" id="UP000184038"/>
    </source>
</evidence>
<feature type="domain" description="ABC transmembrane type-1" evidence="11">
    <location>
        <begin position="16"/>
        <end position="298"/>
    </location>
</feature>
<evidence type="ECO:0000256" key="9">
    <source>
        <dbReference type="SAM" id="Phobius"/>
    </source>
</evidence>
<evidence type="ECO:0000256" key="5">
    <source>
        <dbReference type="ARBA" id="ARBA00022741"/>
    </source>
</evidence>
<protein>
    <submittedName>
        <fullName evidence="12">ATP-binding cassette, subfamily B</fullName>
    </submittedName>
</protein>
<organism evidence="12 13">
    <name type="scientific">Anaerosporobacter mobilis DSM 15930</name>
    <dbReference type="NCBI Taxonomy" id="1120996"/>
    <lineage>
        <taxon>Bacteria</taxon>
        <taxon>Bacillati</taxon>
        <taxon>Bacillota</taxon>
        <taxon>Clostridia</taxon>
        <taxon>Lachnospirales</taxon>
        <taxon>Lachnospiraceae</taxon>
        <taxon>Anaerosporobacter</taxon>
    </lineage>
</organism>
<dbReference type="Pfam" id="PF00005">
    <property type="entry name" value="ABC_tran"/>
    <property type="match status" value="1"/>
</dbReference>
<dbReference type="Proteomes" id="UP000184038">
    <property type="component" value="Unassembled WGS sequence"/>
</dbReference>
<dbReference type="PANTHER" id="PTHR43394:SF1">
    <property type="entry name" value="ATP-BINDING CASSETTE SUB-FAMILY B MEMBER 10, MITOCHONDRIAL"/>
    <property type="match status" value="1"/>
</dbReference>
<dbReference type="AlphaFoldDB" id="A0A1M7K716"/>
<dbReference type="GO" id="GO:0015421">
    <property type="term" value="F:ABC-type oligopeptide transporter activity"/>
    <property type="evidence" value="ECO:0007669"/>
    <property type="project" value="TreeGrafter"/>
</dbReference>
<evidence type="ECO:0000256" key="8">
    <source>
        <dbReference type="ARBA" id="ARBA00023136"/>
    </source>
</evidence>
<proteinExistence type="predicted"/>
<dbReference type="SMART" id="SM00382">
    <property type="entry name" value="AAA"/>
    <property type="match status" value="1"/>
</dbReference>
<dbReference type="GO" id="GO:0005524">
    <property type="term" value="F:ATP binding"/>
    <property type="evidence" value="ECO:0007669"/>
    <property type="project" value="UniProtKB-KW"/>
</dbReference>
<reference evidence="12 13" key="1">
    <citation type="submission" date="2016-11" db="EMBL/GenBank/DDBJ databases">
        <authorList>
            <person name="Jaros S."/>
            <person name="Januszkiewicz K."/>
            <person name="Wedrychowicz H."/>
        </authorList>
    </citation>
    <scope>NUCLEOTIDE SEQUENCE [LARGE SCALE GENOMIC DNA]</scope>
    <source>
        <strain evidence="12 13">DSM 15930</strain>
    </source>
</reference>